<dbReference type="Proteomes" id="UP001614394">
    <property type="component" value="Unassembled WGS sequence"/>
</dbReference>
<name>A0ABW8BZ89_9ACTN</name>
<dbReference type="SUPFAM" id="SSF51735">
    <property type="entry name" value="NAD(P)-binding Rossmann-fold domains"/>
    <property type="match status" value="1"/>
</dbReference>
<dbReference type="CDD" id="cd05289">
    <property type="entry name" value="MDR_like_2"/>
    <property type="match status" value="1"/>
</dbReference>
<reference evidence="3 4" key="1">
    <citation type="submission" date="2024-10" db="EMBL/GenBank/DDBJ databases">
        <title>The Natural Products Discovery Center: Release of the First 8490 Sequenced Strains for Exploring Actinobacteria Biosynthetic Diversity.</title>
        <authorList>
            <person name="Kalkreuter E."/>
            <person name="Kautsar S.A."/>
            <person name="Yang D."/>
            <person name="Bader C.D."/>
            <person name="Teijaro C.N."/>
            <person name="Fluegel L."/>
            <person name="Davis C.M."/>
            <person name="Simpson J.R."/>
            <person name="Lauterbach L."/>
            <person name="Steele A.D."/>
            <person name="Gui C."/>
            <person name="Meng S."/>
            <person name="Li G."/>
            <person name="Viehrig K."/>
            <person name="Ye F."/>
            <person name="Su P."/>
            <person name="Kiefer A.F."/>
            <person name="Nichols A."/>
            <person name="Cepeda A.J."/>
            <person name="Yan W."/>
            <person name="Fan B."/>
            <person name="Jiang Y."/>
            <person name="Adhikari A."/>
            <person name="Zheng C.-J."/>
            <person name="Schuster L."/>
            <person name="Cowan T.M."/>
            <person name="Smanski M.J."/>
            <person name="Chevrette M.G."/>
            <person name="De Carvalho L.P.S."/>
            <person name="Shen B."/>
        </authorList>
    </citation>
    <scope>NUCLEOTIDE SEQUENCE [LARGE SCALE GENOMIC DNA]</scope>
    <source>
        <strain evidence="3 4">NPDC053399</strain>
    </source>
</reference>
<feature type="domain" description="Enoyl reductase (ER)" evidence="2">
    <location>
        <begin position="11"/>
        <end position="304"/>
    </location>
</feature>
<dbReference type="Pfam" id="PF13602">
    <property type="entry name" value="ADH_zinc_N_2"/>
    <property type="match status" value="1"/>
</dbReference>
<dbReference type="EC" id="1.-.-.-" evidence="3"/>
<evidence type="ECO:0000313" key="4">
    <source>
        <dbReference type="Proteomes" id="UP001614394"/>
    </source>
</evidence>
<dbReference type="InterPro" id="IPR036291">
    <property type="entry name" value="NAD(P)-bd_dom_sf"/>
</dbReference>
<keyword evidence="4" id="KW-1185">Reference proteome</keyword>
<dbReference type="EMBL" id="JBITYG010000001">
    <property type="protein sequence ID" value="MFI9099153.1"/>
    <property type="molecule type" value="Genomic_DNA"/>
</dbReference>
<evidence type="ECO:0000259" key="2">
    <source>
        <dbReference type="SMART" id="SM00829"/>
    </source>
</evidence>
<keyword evidence="1" id="KW-0521">NADP</keyword>
<dbReference type="InterPro" id="IPR013154">
    <property type="entry name" value="ADH-like_N"/>
</dbReference>
<dbReference type="Gene3D" id="3.40.50.720">
    <property type="entry name" value="NAD(P)-binding Rossmann-like Domain"/>
    <property type="match status" value="1"/>
</dbReference>
<dbReference type="InterPro" id="IPR051603">
    <property type="entry name" value="Zinc-ADH_QOR/CCCR"/>
</dbReference>
<dbReference type="GO" id="GO:0016491">
    <property type="term" value="F:oxidoreductase activity"/>
    <property type="evidence" value="ECO:0007669"/>
    <property type="project" value="UniProtKB-KW"/>
</dbReference>
<dbReference type="InterPro" id="IPR020843">
    <property type="entry name" value="ER"/>
</dbReference>
<protein>
    <submittedName>
        <fullName evidence="3">NADP-dependent oxidoreductase</fullName>
        <ecNumber evidence="3">1.-.-.-</ecNumber>
    </submittedName>
</protein>
<accession>A0ABW8BZ89</accession>
<dbReference type="PANTHER" id="PTHR44154:SF1">
    <property type="entry name" value="QUINONE OXIDOREDUCTASE"/>
    <property type="match status" value="1"/>
</dbReference>
<keyword evidence="3" id="KW-0560">Oxidoreductase</keyword>
<dbReference type="Gene3D" id="3.90.180.10">
    <property type="entry name" value="Medium-chain alcohol dehydrogenases, catalytic domain"/>
    <property type="match status" value="1"/>
</dbReference>
<comment type="caution">
    <text evidence="3">The sequence shown here is derived from an EMBL/GenBank/DDBJ whole genome shotgun (WGS) entry which is preliminary data.</text>
</comment>
<evidence type="ECO:0000256" key="1">
    <source>
        <dbReference type="ARBA" id="ARBA00022857"/>
    </source>
</evidence>
<dbReference type="InterPro" id="IPR011032">
    <property type="entry name" value="GroES-like_sf"/>
</dbReference>
<organism evidence="3 4">
    <name type="scientific">Streptomyces fildesensis</name>
    <dbReference type="NCBI Taxonomy" id="375757"/>
    <lineage>
        <taxon>Bacteria</taxon>
        <taxon>Bacillati</taxon>
        <taxon>Actinomycetota</taxon>
        <taxon>Actinomycetes</taxon>
        <taxon>Kitasatosporales</taxon>
        <taxon>Streptomycetaceae</taxon>
        <taxon>Streptomyces</taxon>
    </lineage>
</organism>
<sequence>MTKAIAFAAYGDADVLQPTDIEVPAPGAGQVRLTVHAAGVNPLDCKIRSGAVSAVFPVELPHVPGLEASGTVEAVGEGVTGLAVGDEVFGPVAGGYAEQLVVDAGRLAVKPASLSWAEAAALPVAAETAWRTLELLDVKAGETLLIHAAAGGVGTLAVQFAVARGVRVIGTASEANHEYLRSLGALPVTYGDGLAERVRAVSGGPVDAVLDAAGRDVLGVSVELAGGPERVVTIADAMHAPAHQVRFSSGGPGQDRTEAALAGALALHAEGSLQVRIARTYPLADAAEAHRASEHGHHTGKIVLSIG</sequence>
<proteinExistence type="predicted"/>
<evidence type="ECO:0000313" key="3">
    <source>
        <dbReference type="EMBL" id="MFI9099153.1"/>
    </source>
</evidence>
<dbReference type="Pfam" id="PF08240">
    <property type="entry name" value="ADH_N"/>
    <property type="match status" value="1"/>
</dbReference>
<gene>
    <name evidence="3" type="ORF">ACIGXA_01410</name>
</gene>
<dbReference type="PANTHER" id="PTHR44154">
    <property type="entry name" value="QUINONE OXIDOREDUCTASE"/>
    <property type="match status" value="1"/>
</dbReference>
<dbReference type="SMART" id="SM00829">
    <property type="entry name" value="PKS_ER"/>
    <property type="match status" value="1"/>
</dbReference>
<dbReference type="SUPFAM" id="SSF50129">
    <property type="entry name" value="GroES-like"/>
    <property type="match status" value="1"/>
</dbReference>
<dbReference type="RefSeq" id="WP_399643410.1">
    <property type="nucleotide sequence ID" value="NZ_JBITYG010000001.1"/>
</dbReference>